<gene>
    <name evidence="1" type="ORF">LCGC14_2269220</name>
</gene>
<dbReference type="AlphaFoldDB" id="A0A0F9F9U6"/>
<reference evidence="1" key="1">
    <citation type="journal article" date="2015" name="Nature">
        <title>Complex archaea that bridge the gap between prokaryotes and eukaryotes.</title>
        <authorList>
            <person name="Spang A."/>
            <person name="Saw J.H."/>
            <person name="Jorgensen S.L."/>
            <person name="Zaremba-Niedzwiedzka K."/>
            <person name="Martijn J."/>
            <person name="Lind A.E."/>
            <person name="van Eijk R."/>
            <person name="Schleper C."/>
            <person name="Guy L."/>
            <person name="Ettema T.J."/>
        </authorList>
    </citation>
    <scope>NUCLEOTIDE SEQUENCE</scope>
</reference>
<feature type="non-terminal residue" evidence="1">
    <location>
        <position position="189"/>
    </location>
</feature>
<comment type="caution">
    <text evidence="1">The sequence shown here is derived from an EMBL/GenBank/DDBJ whole genome shotgun (WGS) entry which is preliminary data.</text>
</comment>
<dbReference type="PANTHER" id="PTHR35810:SF1">
    <property type="entry name" value="CYTOPLASMIC PROTEIN"/>
    <property type="match status" value="1"/>
</dbReference>
<proteinExistence type="predicted"/>
<evidence type="ECO:0000313" key="1">
    <source>
        <dbReference type="EMBL" id="KKL54055.1"/>
    </source>
</evidence>
<sequence length="189" mass="22179">MTDNTPQAPQGEFVLFTSADGQTRVECRFESETLWLSQAVMADLYDKDVRTINEHLINIYNEGELVQKATIRKFRMVRLEGTRQVSREIDYYNLDAILAVGYRVRSQRGTQFRQWATGILKEYLIKGFAMDDERLKNPPVDHSAVPDYFDEMLERIRDIRASERRVYLRVKEILTMAADYEPSNQETNR</sequence>
<name>A0A0F9F9U6_9ZZZZ</name>
<dbReference type="InterPro" id="IPR011204">
    <property type="entry name" value="Virulence_RhuM-like"/>
</dbReference>
<protein>
    <submittedName>
        <fullName evidence="1">Uncharacterized protein</fullName>
    </submittedName>
</protein>
<dbReference type="PANTHER" id="PTHR35810">
    <property type="entry name" value="CYTOPLASMIC PROTEIN-RELATED"/>
    <property type="match status" value="1"/>
</dbReference>
<organism evidence="1">
    <name type="scientific">marine sediment metagenome</name>
    <dbReference type="NCBI Taxonomy" id="412755"/>
    <lineage>
        <taxon>unclassified sequences</taxon>
        <taxon>metagenomes</taxon>
        <taxon>ecological metagenomes</taxon>
    </lineage>
</organism>
<accession>A0A0F9F9U6</accession>
<dbReference type="EMBL" id="LAZR01031334">
    <property type="protein sequence ID" value="KKL54055.1"/>
    <property type="molecule type" value="Genomic_DNA"/>
</dbReference>
<dbReference type="Pfam" id="PF13310">
    <property type="entry name" value="Virulence_RhuM"/>
    <property type="match status" value="1"/>
</dbReference>